<dbReference type="EC" id="5.4.99.28" evidence="5"/>
<evidence type="ECO:0000256" key="3">
    <source>
        <dbReference type="ARBA" id="ARBA00023235"/>
    </source>
</evidence>
<dbReference type="InterPro" id="IPR020103">
    <property type="entry name" value="PsdUridine_synth_cat_dom_sf"/>
</dbReference>
<dbReference type="GO" id="GO:0006364">
    <property type="term" value="P:rRNA processing"/>
    <property type="evidence" value="ECO:0007669"/>
    <property type="project" value="UniProtKB-KW"/>
</dbReference>
<dbReference type="AlphaFoldDB" id="A0ABD5AR54"/>
<dbReference type="Proteomes" id="UP001240164">
    <property type="component" value="Unassembled WGS sequence"/>
</dbReference>
<dbReference type="GO" id="GO:0008033">
    <property type="term" value="P:tRNA processing"/>
    <property type="evidence" value="ECO:0007669"/>
    <property type="project" value="UniProtKB-KW"/>
</dbReference>
<gene>
    <name evidence="5" type="ORF">J2771_003342</name>
</gene>
<evidence type="ECO:0000313" key="5">
    <source>
        <dbReference type="EMBL" id="MDP9805034.1"/>
    </source>
</evidence>
<dbReference type="PANTHER" id="PTHR21600:SF91">
    <property type="entry name" value="DUAL-SPECIFICITY RNA PSEUDOURIDINE SYNTHASE RLUA"/>
    <property type="match status" value="1"/>
</dbReference>
<organism evidence="5 6">
    <name type="scientific">Acinetobacter calcoaceticus</name>
    <dbReference type="NCBI Taxonomy" id="471"/>
    <lineage>
        <taxon>Bacteria</taxon>
        <taxon>Pseudomonadati</taxon>
        <taxon>Pseudomonadota</taxon>
        <taxon>Gammaproteobacteria</taxon>
        <taxon>Moraxellales</taxon>
        <taxon>Moraxellaceae</taxon>
        <taxon>Acinetobacter</taxon>
        <taxon>Acinetobacter calcoaceticus/baumannii complex</taxon>
    </lineage>
</organism>
<dbReference type="EC" id="5.4.99.29" evidence="5"/>
<reference evidence="5 6" key="1">
    <citation type="submission" date="2023-07" db="EMBL/GenBank/DDBJ databases">
        <title>Sorghum-associated microbial communities from plants grown in Nebraska, USA.</title>
        <authorList>
            <person name="Schachtman D."/>
        </authorList>
    </citation>
    <scope>NUCLEOTIDE SEQUENCE [LARGE SCALE GENOMIC DNA]</scope>
    <source>
        <strain evidence="5 6">CC146</strain>
    </source>
</reference>
<comment type="caution">
    <text evidence="5">The sequence shown here is derived from an EMBL/GenBank/DDBJ whole genome shotgun (WGS) entry which is preliminary data.</text>
</comment>
<evidence type="ECO:0000313" key="6">
    <source>
        <dbReference type="Proteomes" id="UP001240164"/>
    </source>
</evidence>
<dbReference type="InterPro" id="IPR006145">
    <property type="entry name" value="PsdUridine_synth_RsuA/RluA"/>
</dbReference>
<name>A0ABD5AR54_ACICA</name>
<dbReference type="CDD" id="cd02869">
    <property type="entry name" value="PseudoU_synth_RluA_like"/>
    <property type="match status" value="1"/>
</dbReference>
<feature type="domain" description="Pseudouridine synthase RsuA/RluA-like" evidence="4">
    <location>
        <begin position="52"/>
        <end position="199"/>
    </location>
</feature>
<dbReference type="GO" id="GO:0001522">
    <property type="term" value="P:pseudouridine synthesis"/>
    <property type="evidence" value="ECO:0007669"/>
    <property type="project" value="UniProtKB-ARBA"/>
</dbReference>
<dbReference type="GO" id="GO:0160151">
    <property type="term" value="F:tRNA pseudouridine(32) synthase activity"/>
    <property type="evidence" value="ECO:0007669"/>
    <property type="project" value="UniProtKB-EC"/>
</dbReference>
<comment type="similarity">
    <text evidence="1">Belongs to the pseudouridine synthase RluA family.</text>
</comment>
<keyword evidence="2" id="KW-0819">tRNA processing</keyword>
<dbReference type="GO" id="GO:0160142">
    <property type="term" value="F:23S rRNA pseudouridine(746) synthase activity"/>
    <property type="evidence" value="ECO:0007669"/>
    <property type="project" value="UniProtKB-EC"/>
</dbReference>
<dbReference type="InterPro" id="IPR050188">
    <property type="entry name" value="RluA_PseudoU_synthase"/>
</dbReference>
<protein>
    <submittedName>
        <fullName evidence="5">tRNA pseudouridine32 synthase/23S rRNA pseudouridine746 synthase</fullName>
        <ecNumber evidence="5">5.4.99.28</ecNumber>
        <ecNumber evidence="5">5.4.99.29</ecNumber>
    </submittedName>
</protein>
<dbReference type="Pfam" id="PF00849">
    <property type="entry name" value="PseudoU_synth_2"/>
    <property type="match status" value="1"/>
</dbReference>
<dbReference type="EMBL" id="JAUSQP010000007">
    <property type="protein sequence ID" value="MDP9805034.1"/>
    <property type="molecule type" value="Genomic_DNA"/>
</dbReference>
<proteinExistence type="inferred from homology"/>
<dbReference type="SUPFAM" id="SSF55120">
    <property type="entry name" value="Pseudouridine synthase"/>
    <property type="match status" value="1"/>
</dbReference>
<evidence type="ECO:0000256" key="1">
    <source>
        <dbReference type="ARBA" id="ARBA00010876"/>
    </source>
</evidence>
<keyword evidence="3 5" id="KW-0413">Isomerase</keyword>
<sequence length="249" mass="28411">MMSCIDYFAVNRKFLYDLPPCSIAVSTTMPLNDNFVYAPPQDPLSILFEDDDLIVVDKPAGLLSVMGRLPEHHDSAYLRVLEKFPLAKVTHRLDMATSGLLMFAKHRDAEVAVSKMFQARTVKKHYIAVVQGRVNQEGSVEVPLITDWENRPRQIVHFELGKHAKTLFQPLVYDVQTDQTRVLLEPVTGRSHQLRVHMMHIGHPIMGDKLYHPEPKQFHLNRMALHAAYLAFQHPLNGTDVVIESQVPF</sequence>
<accession>A0ABD5AR54</accession>
<evidence type="ECO:0000259" key="4">
    <source>
        <dbReference type="Pfam" id="PF00849"/>
    </source>
</evidence>
<evidence type="ECO:0000256" key="2">
    <source>
        <dbReference type="ARBA" id="ARBA00022694"/>
    </source>
</evidence>
<dbReference type="Gene3D" id="3.30.2350.10">
    <property type="entry name" value="Pseudouridine synthase"/>
    <property type="match status" value="1"/>
</dbReference>
<dbReference type="PANTHER" id="PTHR21600">
    <property type="entry name" value="MITOCHONDRIAL RNA PSEUDOURIDINE SYNTHASE"/>
    <property type="match status" value="1"/>
</dbReference>